<dbReference type="GO" id="GO:0000400">
    <property type="term" value="F:four-way junction DNA binding"/>
    <property type="evidence" value="ECO:0007669"/>
    <property type="project" value="UniProtKB-UniRule"/>
</dbReference>
<keyword evidence="4 6" id="KW-0233">DNA recombination</keyword>
<evidence type="ECO:0000256" key="4">
    <source>
        <dbReference type="ARBA" id="ARBA00023172"/>
    </source>
</evidence>
<keyword evidence="3 6" id="KW-0238">DNA-binding</keyword>
<dbReference type="SUPFAM" id="SSF46929">
    <property type="entry name" value="DNA helicase RuvA subunit, C-terminal domain"/>
    <property type="match status" value="1"/>
</dbReference>
<dbReference type="SMART" id="SM00278">
    <property type="entry name" value="HhH1"/>
    <property type="match status" value="2"/>
</dbReference>
<accession>A0A255Y6Y9</accession>
<dbReference type="InterPro" id="IPR013849">
    <property type="entry name" value="DNA_helicase_Holl-junc_RuvA_I"/>
</dbReference>
<comment type="similarity">
    <text evidence="6">Belongs to the RuvA family.</text>
</comment>
<dbReference type="InterPro" id="IPR012340">
    <property type="entry name" value="NA-bd_OB-fold"/>
</dbReference>
<dbReference type="HAMAP" id="MF_00031">
    <property type="entry name" value="DNA_HJ_migration_RuvA"/>
    <property type="match status" value="1"/>
</dbReference>
<comment type="caution">
    <text evidence="8">The sequence shown here is derived from an EMBL/GenBank/DDBJ whole genome shotgun (WGS) entry which is preliminary data.</text>
</comment>
<comment type="subcellular location">
    <subcellularLocation>
        <location evidence="6">Cytoplasm</location>
    </subcellularLocation>
</comment>
<organism evidence="8 9">
    <name type="scientific">Sandarakinorhabdus cyanobacteriorum</name>
    <dbReference type="NCBI Taxonomy" id="1981098"/>
    <lineage>
        <taxon>Bacteria</taxon>
        <taxon>Pseudomonadati</taxon>
        <taxon>Pseudomonadota</taxon>
        <taxon>Alphaproteobacteria</taxon>
        <taxon>Sphingomonadales</taxon>
        <taxon>Sphingosinicellaceae</taxon>
        <taxon>Sandarakinorhabdus</taxon>
    </lineage>
</organism>
<dbReference type="RefSeq" id="WP_094474809.1">
    <property type="nucleotide sequence ID" value="NZ_NOXT01000123.1"/>
</dbReference>
<dbReference type="Gene3D" id="1.10.150.20">
    <property type="entry name" value="5' to 3' exonuclease, C-terminal subdomain"/>
    <property type="match status" value="1"/>
</dbReference>
<feature type="domain" description="Helix-hairpin-helix DNA-binding motif class 1" evidence="7">
    <location>
        <begin position="72"/>
        <end position="91"/>
    </location>
</feature>
<comment type="function">
    <text evidence="6">The RuvA-RuvB-RuvC complex processes Holliday junction (HJ) DNA during genetic recombination and DNA repair, while the RuvA-RuvB complex plays an important role in the rescue of blocked DNA replication forks via replication fork reversal (RFR). RuvA specifically binds to HJ cruciform DNA, conferring on it an open structure. The RuvB hexamer acts as an ATP-dependent pump, pulling dsDNA into and through the RuvAB complex. HJ branch migration allows RuvC to scan DNA until it finds its consensus sequence, where it cleaves and resolves the cruciform DNA.</text>
</comment>
<reference evidence="8 9" key="1">
    <citation type="submission" date="2017-07" db="EMBL/GenBank/DDBJ databases">
        <title>Sandarakinorhabdus cyanobacteriorum sp. nov., a novel bacterium isolated from cyanobacterial aggregates in a eutrophic lake.</title>
        <authorList>
            <person name="Cai H."/>
        </authorList>
    </citation>
    <scope>NUCLEOTIDE SEQUENCE [LARGE SCALE GENOMIC DNA]</scope>
    <source>
        <strain evidence="8 9">TH057</strain>
    </source>
</reference>
<dbReference type="GO" id="GO:0006281">
    <property type="term" value="P:DNA repair"/>
    <property type="evidence" value="ECO:0007669"/>
    <property type="project" value="UniProtKB-UniRule"/>
</dbReference>
<dbReference type="Pfam" id="PF14520">
    <property type="entry name" value="HHH_5"/>
    <property type="match status" value="1"/>
</dbReference>
<comment type="domain">
    <text evidence="6">Has three domains with a flexible linker between the domains II and III and assumes an 'L' shape. Domain III is highly mobile and contacts RuvB.</text>
</comment>
<keyword evidence="9" id="KW-1185">Reference proteome</keyword>
<evidence type="ECO:0000313" key="8">
    <source>
        <dbReference type="EMBL" id="OYQ24978.1"/>
    </source>
</evidence>
<evidence type="ECO:0000256" key="6">
    <source>
        <dbReference type="HAMAP-Rule" id="MF_00031"/>
    </source>
</evidence>
<keyword evidence="1 6" id="KW-0963">Cytoplasm</keyword>
<dbReference type="Proteomes" id="UP000216991">
    <property type="component" value="Unassembled WGS sequence"/>
</dbReference>
<dbReference type="GO" id="GO:0005524">
    <property type="term" value="F:ATP binding"/>
    <property type="evidence" value="ECO:0007669"/>
    <property type="project" value="InterPro"/>
</dbReference>
<dbReference type="OrthoDB" id="5293449at2"/>
<feature type="region of interest" description="Domain III" evidence="6">
    <location>
        <begin position="146"/>
        <end position="199"/>
    </location>
</feature>
<evidence type="ECO:0000259" key="7">
    <source>
        <dbReference type="SMART" id="SM00278"/>
    </source>
</evidence>
<evidence type="ECO:0000313" key="9">
    <source>
        <dbReference type="Proteomes" id="UP000216991"/>
    </source>
</evidence>
<dbReference type="Gene3D" id="2.40.50.140">
    <property type="entry name" value="Nucleic acid-binding proteins"/>
    <property type="match status" value="1"/>
</dbReference>
<evidence type="ECO:0000256" key="2">
    <source>
        <dbReference type="ARBA" id="ARBA00022763"/>
    </source>
</evidence>
<sequence>MIARLKGLVDSVSADSLVVDVNGVGYLVQASTRTLSNLSVGQGLALHIETQVREDAITLFGFAAEGELAAFRALTTVQGVGGRVALNILSVLTPDQIAHAVAAGDAASLARANGVGPKLAARIANELKGKLGAVALSAGAPLPIKAGARVADDAIAALAALGFRPMDASRAVSEALADLGEGAALNDVVRVALKRSAKQ</sequence>
<gene>
    <name evidence="6" type="primary">ruvA</name>
    <name evidence="8" type="ORF">CHU93_14140</name>
</gene>
<dbReference type="GO" id="GO:0009378">
    <property type="term" value="F:four-way junction helicase activity"/>
    <property type="evidence" value="ECO:0007669"/>
    <property type="project" value="InterPro"/>
</dbReference>
<dbReference type="InterPro" id="IPR003583">
    <property type="entry name" value="Hlx-hairpin-Hlx_DNA-bd_motif"/>
</dbReference>
<dbReference type="GO" id="GO:0006310">
    <property type="term" value="P:DNA recombination"/>
    <property type="evidence" value="ECO:0007669"/>
    <property type="project" value="UniProtKB-UniRule"/>
</dbReference>
<evidence type="ECO:0000256" key="3">
    <source>
        <dbReference type="ARBA" id="ARBA00023125"/>
    </source>
</evidence>
<keyword evidence="5 6" id="KW-0234">DNA repair</keyword>
<dbReference type="AlphaFoldDB" id="A0A255Y6Y9"/>
<dbReference type="InterPro" id="IPR010994">
    <property type="entry name" value="RuvA_2-like"/>
</dbReference>
<dbReference type="Pfam" id="PF07499">
    <property type="entry name" value="RuvA_C"/>
    <property type="match status" value="1"/>
</dbReference>
<dbReference type="SUPFAM" id="SSF50249">
    <property type="entry name" value="Nucleic acid-binding proteins"/>
    <property type="match status" value="1"/>
</dbReference>
<dbReference type="Pfam" id="PF01330">
    <property type="entry name" value="RuvA_N"/>
    <property type="match status" value="1"/>
</dbReference>
<dbReference type="NCBIfam" id="TIGR00084">
    <property type="entry name" value="ruvA"/>
    <property type="match status" value="1"/>
</dbReference>
<dbReference type="GO" id="GO:0048476">
    <property type="term" value="C:Holliday junction resolvase complex"/>
    <property type="evidence" value="ECO:0007669"/>
    <property type="project" value="UniProtKB-UniRule"/>
</dbReference>
<dbReference type="InterPro" id="IPR036267">
    <property type="entry name" value="RuvA_C_sf"/>
</dbReference>
<keyword evidence="2 6" id="KW-0227">DNA damage</keyword>
<dbReference type="GO" id="GO:0005737">
    <property type="term" value="C:cytoplasm"/>
    <property type="evidence" value="ECO:0007669"/>
    <property type="project" value="UniProtKB-SubCell"/>
</dbReference>
<proteinExistence type="inferred from homology"/>
<dbReference type="InterPro" id="IPR011114">
    <property type="entry name" value="RuvA_C"/>
</dbReference>
<dbReference type="SUPFAM" id="SSF47781">
    <property type="entry name" value="RuvA domain 2-like"/>
    <property type="match status" value="1"/>
</dbReference>
<dbReference type="EMBL" id="NOXT01000123">
    <property type="protein sequence ID" value="OYQ24978.1"/>
    <property type="molecule type" value="Genomic_DNA"/>
</dbReference>
<comment type="subunit">
    <text evidence="6">Homotetramer. Forms an RuvA(8)-RuvB(12)-Holliday junction (HJ) complex. HJ DNA is sandwiched between 2 RuvA tetramers; dsDNA enters through RuvA and exits via RuvB. An RuvB hexamer assembles on each DNA strand where it exits the tetramer. Each RuvB hexamer is contacted by two RuvA subunits (via domain III) on 2 adjacent RuvB subunits; this complex drives branch migration. In the full resolvosome a probable DNA-RuvA(4)-RuvB(12)-RuvC(2) complex forms which resolves the HJ.</text>
</comment>
<feature type="domain" description="Helix-hairpin-helix DNA-binding motif class 1" evidence="7">
    <location>
        <begin position="107"/>
        <end position="126"/>
    </location>
</feature>
<name>A0A255Y6Y9_9SPHN</name>
<evidence type="ECO:0000256" key="1">
    <source>
        <dbReference type="ARBA" id="ARBA00022490"/>
    </source>
</evidence>
<protein>
    <recommendedName>
        <fullName evidence="6">Holliday junction branch migration complex subunit RuvA</fullName>
    </recommendedName>
</protein>
<dbReference type="Gene3D" id="1.10.8.10">
    <property type="entry name" value="DNA helicase RuvA subunit, C-terminal domain"/>
    <property type="match status" value="1"/>
</dbReference>
<dbReference type="GO" id="GO:0009379">
    <property type="term" value="C:Holliday junction helicase complex"/>
    <property type="evidence" value="ECO:0007669"/>
    <property type="project" value="InterPro"/>
</dbReference>
<comment type="caution">
    <text evidence="6">Lacks conserved residue(s) required for the propagation of feature annotation.</text>
</comment>
<evidence type="ECO:0000256" key="5">
    <source>
        <dbReference type="ARBA" id="ARBA00023204"/>
    </source>
</evidence>
<dbReference type="InterPro" id="IPR000085">
    <property type="entry name" value="RuvA"/>
</dbReference>